<dbReference type="GO" id="GO:0007165">
    <property type="term" value="P:signal transduction"/>
    <property type="evidence" value="ECO:0007669"/>
    <property type="project" value="InterPro"/>
</dbReference>
<dbReference type="STRING" id="282301.A0A267GYL2"/>
<dbReference type="OrthoDB" id="448455at2759"/>
<dbReference type="InterPro" id="IPR000488">
    <property type="entry name" value="Death_dom"/>
</dbReference>
<dbReference type="Gene3D" id="1.10.533.10">
    <property type="entry name" value="Death Domain, Fas"/>
    <property type="match status" value="1"/>
</dbReference>
<dbReference type="SMART" id="SM00248">
    <property type="entry name" value="ANK"/>
    <property type="match status" value="11"/>
</dbReference>
<dbReference type="Gene3D" id="1.25.40.20">
    <property type="entry name" value="Ankyrin repeat-containing domain"/>
    <property type="match status" value="3"/>
</dbReference>
<feature type="repeat" description="ANK" evidence="3">
    <location>
        <begin position="57"/>
        <end position="89"/>
    </location>
</feature>
<dbReference type="GO" id="GO:0045944">
    <property type="term" value="P:positive regulation of transcription by RNA polymerase II"/>
    <property type="evidence" value="ECO:0007669"/>
    <property type="project" value="TreeGrafter"/>
</dbReference>
<dbReference type="PANTHER" id="PTHR24193">
    <property type="entry name" value="ANKYRIN REPEAT PROTEIN"/>
    <property type="match status" value="1"/>
</dbReference>
<evidence type="ECO:0000259" key="4">
    <source>
        <dbReference type="PROSITE" id="PS50017"/>
    </source>
</evidence>
<dbReference type="Pfam" id="PF00531">
    <property type="entry name" value="Death"/>
    <property type="match status" value="1"/>
</dbReference>
<dbReference type="PANTHER" id="PTHR24193:SF121">
    <property type="entry name" value="ADA2A-CONTAINING COMPLEX COMPONENT 3, ISOFORM D"/>
    <property type="match status" value="1"/>
</dbReference>
<reference evidence="6 7" key="1">
    <citation type="submission" date="2017-06" db="EMBL/GenBank/DDBJ databases">
        <title>A platform for efficient transgenesis in Macrostomum lignano, a flatworm model organism for stem cell research.</title>
        <authorList>
            <person name="Berezikov E."/>
        </authorList>
    </citation>
    <scope>NUCLEOTIDE SEQUENCE [LARGE SCALE GENOMIC DNA]</scope>
    <source>
        <strain evidence="6">DV1</strain>
        <tissue evidence="6">Whole organism</tissue>
    </source>
</reference>
<dbReference type="InterPro" id="IPR011029">
    <property type="entry name" value="DEATH-like_dom_sf"/>
</dbReference>
<dbReference type="Pfam" id="PF12796">
    <property type="entry name" value="Ank_2"/>
    <property type="match status" value="3"/>
</dbReference>
<dbReference type="PRINTS" id="PR01415">
    <property type="entry name" value="ANKYRIN"/>
</dbReference>
<evidence type="ECO:0000256" key="1">
    <source>
        <dbReference type="ARBA" id="ARBA00022737"/>
    </source>
</evidence>
<dbReference type="GO" id="GO:0005634">
    <property type="term" value="C:nucleus"/>
    <property type="evidence" value="ECO:0007669"/>
    <property type="project" value="TreeGrafter"/>
</dbReference>
<dbReference type="PROSITE" id="PS50088">
    <property type="entry name" value="ANK_REPEAT"/>
    <property type="match status" value="6"/>
</dbReference>
<dbReference type="SUPFAM" id="SSF47986">
    <property type="entry name" value="DEATH domain"/>
    <property type="match status" value="1"/>
</dbReference>
<feature type="repeat" description="ANK" evidence="3">
    <location>
        <begin position="262"/>
        <end position="294"/>
    </location>
</feature>
<feature type="repeat" description="ANK" evidence="3">
    <location>
        <begin position="328"/>
        <end position="360"/>
    </location>
</feature>
<dbReference type="InterPro" id="IPR050663">
    <property type="entry name" value="Ankyrin-SOCS_Box"/>
</dbReference>
<dbReference type="EMBL" id="NIVC01000094">
    <property type="protein sequence ID" value="PAA91131.1"/>
    <property type="molecule type" value="Genomic_DNA"/>
</dbReference>
<dbReference type="SUPFAM" id="SSF48403">
    <property type="entry name" value="Ankyrin repeat"/>
    <property type="match status" value="1"/>
</dbReference>
<dbReference type="PROSITE" id="PS50297">
    <property type="entry name" value="ANK_REP_REGION"/>
    <property type="match status" value="6"/>
</dbReference>
<feature type="repeat" description="ANK" evidence="3">
    <location>
        <begin position="90"/>
        <end position="122"/>
    </location>
</feature>
<dbReference type="AlphaFoldDB" id="A0A267GYL2"/>
<gene>
    <name evidence="5" type="ORF">BOX15_Mlig005699g2</name>
    <name evidence="6" type="ORF">BOX15_Mlig005699g3</name>
</gene>
<feature type="domain" description="Death" evidence="4">
    <location>
        <begin position="482"/>
        <end position="555"/>
    </location>
</feature>
<evidence type="ECO:0000256" key="3">
    <source>
        <dbReference type="PROSITE-ProRule" id="PRU00023"/>
    </source>
</evidence>
<evidence type="ECO:0000313" key="5">
    <source>
        <dbReference type="EMBL" id="PAA49741.1"/>
    </source>
</evidence>
<dbReference type="InterPro" id="IPR036770">
    <property type="entry name" value="Ankyrin_rpt-contain_sf"/>
</dbReference>
<comment type="caution">
    <text evidence="6">The sequence shown here is derived from an EMBL/GenBank/DDBJ whole genome shotgun (WGS) entry which is preliminary data.</text>
</comment>
<dbReference type="Pfam" id="PF00023">
    <property type="entry name" value="Ank"/>
    <property type="match status" value="1"/>
</dbReference>
<keyword evidence="2 3" id="KW-0040">ANK repeat</keyword>
<accession>A0A267GYL2</accession>
<feature type="repeat" description="ANK" evidence="3">
    <location>
        <begin position="229"/>
        <end position="261"/>
    </location>
</feature>
<dbReference type="Proteomes" id="UP000215902">
    <property type="component" value="Unassembled WGS sequence"/>
</dbReference>
<evidence type="ECO:0000256" key="2">
    <source>
        <dbReference type="ARBA" id="ARBA00023043"/>
    </source>
</evidence>
<dbReference type="GO" id="GO:0000976">
    <property type="term" value="F:transcription cis-regulatory region binding"/>
    <property type="evidence" value="ECO:0007669"/>
    <property type="project" value="TreeGrafter"/>
</dbReference>
<evidence type="ECO:0000313" key="6">
    <source>
        <dbReference type="EMBL" id="PAA91131.1"/>
    </source>
</evidence>
<protein>
    <recommendedName>
        <fullName evidence="4">Death domain-containing protein</fullName>
    </recommendedName>
</protein>
<name>A0A267GYL2_9PLAT</name>
<dbReference type="CDD" id="cd01670">
    <property type="entry name" value="Death"/>
    <property type="match status" value="1"/>
</dbReference>
<feature type="repeat" description="ANK" evidence="3">
    <location>
        <begin position="158"/>
        <end position="180"/>
    </location>
</feature>
<proteinExistence type="predicted"/>
<dbReference type="EMBL" id="NIVC01003799">
    <property type="protein sequence ID" value="PAA49741.1"/>
    <property type="molecule type" value="Genomic_DNA"/>
</dbReference>
<keyword evidence="7" id="KW-1185">Reference proteome</keyword>
<dbReference type="PROSITE" id="PS50017">
    <property type="entry name" value="DEATH_DOMAIN"/>
    <property type="match status" value="1"/>
</dbReference>
<keyword evidence="1" id="KW-0677">Repeat</keyword>
<dbReference type="InterPro" id="IPR002110">
    <property type="entry name" value="Ankyrin_rpt"/>
</dbReference>
<organism evidence="6 7">
    <name type="scientific">Macrostomum lignano</name>
    <dbReference type="NCBI Taxonomy" id="282301"/>
    <lineage>
        <taxon>Eukaryota</taxon>
        <taxon>Metazoa</taxon>
        <taxon>Spiralia</taxon>
        <taxon>Lophotrochozoa</taxon>
        <taxon>Platyhelminthes</taxon>
        <taxon>Rhabditophora</taxon>
        <taxon>Macrostomorpha</taxon>
        <taxon>Macrostomida</taxon>
        <taxon>Macrostomidae</taxon>
        <taxon>Macrostomum</taxon>
    </lineage>
</organism>
<evidence type="ECO:0000313" key="7">
    <source>
        <dbReference type="Proteomes" id="UP000215902"/>
    </source>
</evidence>
<sequence>MAADPLKPEDDCDMATTLEEPFMSKGELALHEAARTGKEARLEELLTIVKVDCRNNLNRTALHMAASKGQTGAVRVLLEYKAGIELADKYGMTALMWATYFGHIEVVELLLERSASVKKRNKLGMHALHIAADQNNCELVRLYLTKTKKSILNDTEKNGQTALMIAAGKGNIEVVQLLLSYPEVDLMVKDAKKMTALHLAAENGCAKVLEELLREVYKLRDLVNEKDESERIPLHYAVEKGHIGAIRCLLTHGSEVNATAEREMTAFHLAAVKGHMDVLKYLKEHGANVNALNLTHSTALHYAALNDSAEQIFTLVSLGCETSLPNNRNQTPLHLAVEQNKPNAAEALLLCDAPINVRDKTGKTPLILATRGSYISMVDMIIKAERYRERKKRQQSGEAKHPTALVDQLDSDGAVYKPADYENRININEPTEEELEQEISADDAMHNGTVPTYRLREFQQPYAEEFKQYLWKLAFKHLRQNEWKKLAAFWQFKTEHVEAIEHQYTDESSYKQHGYRVLCIWFHGVDRQDTPIRELYEALASIGRRPLAEKVRRQLDRSAVQAYPGAGRGAAGDVRRCSLQ</sequence>